<evidence type="ECO:0000256" key="1">
    <source>
        <dbReference type="ARBA" id="ARBA00004141"/>
    </source>
</evidence>
<dbReference type="GO" id="GO:0016020">
    <property type="term" value="C:membrane"/>
    <property type="evidence" value="ECO:0007669"/>
    <property type="project" value="UniProtKB-SubCell"/>
</dbReference>
<dbReference type="GO" id="GO:0006629">
    <property type="term" value="P:lipid metabolic process"/>
    <property type="evidence" value="ECO:0007669"/>
    <property type="project" value="UniProtKB-KW"/>
</dbReference>
<keyword evidence="5" id="KW-0560">Oxidoreductase</keyword>
<evidence type="ECO:0000313" key="11">
    <source>
        <dbReference type="EMBL" id="CAG5130103.1"/>
    </source>
</evidence>
<protein>
    <recommendedName>
        <fullName evidence="10">Cytochrome b5 heme-binding domain-containing protein</fullName>
    </recommendedName>
</protein>
<keyword evidence="3 9" id="KW-0812">Transmembrane</keyword>
<dbReference type="GO" id="GO:0016717">
    <property type="term" value="F:oxidoreductase activity, acting on paired donors, with oxidation of a pair of donors resulting in the reduction of molecular oxygen to two molecules of water"/>
    <property type="evidence" value="ECO:0007669"/>
    <property type="project" value="TreeGrafter"/>
</dbReference>
<keyword evidence="6" id="KW-0443">Lipid metabolism</keyword>
<dbReference type="EMBL" id="CAJHNH020003846">
    <property type="protein sequence ID" value="CAG5130103.1"/>
    <property type="molecule type" value="Genomic_DNA"/>
</dbReference>
<comment type="subcellular location">
    <subcellularLocation>
        <location evidence="1">Membrane</location>
        <topology evidence="1">Multi-pass membrane protein</topology>
    </subcellularLocation>
</comment>
<dbReference type="CDD" id="cd03506">
    <property type="entry name" value="Delta6-FADS-like"/>
    <property type="match status" value="1"/>
</dbReference>
<dbReference type="Gene3D" id="3.10.120.10">
    <property type="entry name" value="Cytochrome b5-like heme/steroid binding domain"/>
    <property type="match status" value="1"/>
</dbReference>
<evidence type="ECO:0000313" key="12">
    <source>
        <dbReference type="Proteomes" id="UP000678393"/>
    </source>
</evidence>
<feature type="transmembrane region" description="Helical" evidence="9">
    <location>
        <begin position="303"/>
        <end position="323"/>
    </location>
</feature>
<comment type="caution">
    <text evidence="11">The sequence shown here is derived from an EMBL/GenBank/DDBJ whole genome shotgun (WGS) entry which is preliminary data.</text>
</comment>
<feature type="transmembrane region" description="Helical" evidence="9">
    <location>
        <begin position="261"/>
        <end position="283"/>
    </location>
</feature>
<feature type="transmembrane region" description="Helical" evidence="9">
    <location>
        <begin position="130"/>
        <end position="153"/>
    </location>
</feature>
<evidence type="ECO:0000256" key="2">
    <source>
        <dbReference type="ARBA" id="ARBA00009295"/>
    </source>
</evidence>
<keyword evidence="12" id="KW-1185">Reference proteome</keyword>
<comment type="similarity">
    <text evidence="2">Belongs to the fatty acid desaturase type 1 family.</text>
</comment>
<evidence type="ECO:0000256" key="6">
    <source>
        <dbReference type="ARBA" id="ARBA00023098"/>
    </source>
</evidence>
<dbReference type="Pfam" id="PF00487">
    <property type="entry name" value="FA_desaturase"/>
    <property type="match status" value="1"/>
</dbReference>
<proteinExistence type="inferred from homology"/>
<accession>A0A8S3ZKV5</accession>
<dbReference type="InterPro" id="IPR036400">
    <property type="entry name" value="Cyt_B5-like_heme/steroid_sf"/>
</dbReference>
<sequence length="441" mass="52312">MGKGARTLKEEEDRSAASSSPDTPIRFEEVKKHSTRDDQWLLISGKVYNVTEFAKRHPGGARIINHYAGEDATDAWMAFHNDKEKVSRYLKSLYVGDVQDVPTSDITEDFRKLRQLVVERGWLKPEPWFYVWHFLHVVVLELLAVLLLSYFGVTWSTTLIAMVMITISQAQTGWTQHDYGHHSVFPDLRRSHIFHHITIGLMKGASSHWWNFRHFQHHAKPNMVRKDPDINIAFMFLIGDKLPVEFGKRKRGFMPYQWQHAYFFLLGPPLLLPIYFHLEIIYFCFKRRDWLDFALTVGFFFRFFYTYMPFFGGWGTFAFYMGVRFLESHWFTWVTQMSHLPNEVDRDNKNLDWVHMQLQASCNVEPGWFNDWFTGHLNYQIEHHLFPTMPRTSFHKVAPLVQSLCKKHGVEYRNKTLVTAFIDIVRMLKKSGQLWYDAYYE</sequence>
<dbReference type="PROSITE" id="PS50255">
    <property type="entry name" value="CYTOCHROME_B5_2"/>
    <property type="match status" value="1"/>
</dbReference>
<dbReference type="PIRSF" id="PIRSF015921">
    <property type="entry name" value="FA_sphinglp_des"/>
    <property type="match status" value="1"/>
</dbReference>
<dbReference type="OrthoDB" id="260091at2759"/>
<evidence type="ECO:0000256" key="8">
    <source>
        <dbReference type="SAM" id="MobiDB-lite"/>
    </source>
</evidence>
<dbReference type="InterPro" id="IPR001199">
    <property type="entry name" value="Cyt_B5-like_heme/steroid-bd"/>
</dbReference>
<dbReference type="Proteomes" id="UP000678393">
    <property type="component" value="Unassembled WGS sequence"/>
</dbReference>
<dbReference type="PANTHER" id="PTHR19353">
    <property type="entry name" value="FATTY ACID DESATURASE 2"/>
    <property type="match status" value="1"/>
</dbReference>
<dbReference type="PANTHER" id="PTHR19353:SF88">
    <property type="entry name" value="DELTA(5) FATTY ACID DESATURASE FAT-4"/>
    <property type="match status" value="1"/>
</dbReference>
<feature type="region of interest" description="Disordered" evidence="8">
    <location>
        <begin position="1"/>
        <end position="24"/>
    </location>
</feature>
<dbReference type="InterPro" id="IPR005804">
    <property type="entry name" value="FA_desaturase_dom"/>
</dbReference>
<evidence type="ECO:0000259" key="10">
    <source>
        <dbReference type="PROSITE" id="PS50255"/>
    </source>
</evidence>
<evidence type="ECO:0000256" key="4">
    <source>
        <dbReference type="ARBA" id="ARBA00022989"/>
    </source>
</evidence>
<organism evidence="11 12">
    <name type="scientific">Candidula unifasciata</name>
    <dbReference type="NCBI Taxonomy" id="100452"/>
    <lineage>
        <taxon>Eukaryota</taxon>
        <taxon>Metazoa</taxon>
        <taxon>Spiralia</taxon>
        <taxon>Lophotrochozoa</taxon>
        <taxon>Mollusca</taxon>
        <taxon>Gastropoda</taxon>
        <taxon>Heterobranchia</taxon>
        <taxon>Euthyneura</taxon>
        <taxon>Panpulmonata</taxon>
        <taxon>Eupulmonata</taxon>
        <taxon>Stylommatophora</taxon>
        <taxon>Helicina</taxon>
        <taxon>Helicoidea</taxon>
        <taxon>Geomitridae</taxon>
        <taxon>Candidula</taxon>
    </lineage>
</organism>
<evidence type="ECO:0000256" key="5">
    <source>
        <dbReference type="ARBA" id="ARBA00023002"/>
    </source>
</evidence>
<keyword evidence="4 9" id="KW-1133">Transmembrane helix</keyword>
<name>A0A8S3ZKV5_9EUPU</name>
<dbReference type="InterPro" id="IPR012171">
    <property type="entry name" value="Fatty_acid_desaturase"/>
</dbReference>
<keyword evidence="7 9" id="KW-0472">Membrane</keyword>
<evidence type="ECO:0000256" key="3">
    <source>
        <dbReference type="ARBA" id="ARBA00022692"/>
    </source>
</evidence>
<gene>
    <name evidence="11" type="ORF">CUNI_LOCUS15661</name>
</gene>
<reference evidence="11" key="1">
    <citation type="submission" date="2021-04" db="EMBL/GenBank/DDBJ databases">
        <authorList>
            <consortium name="Molecular Ecology Group"/>
        </authorList>
    </citation>
    <scope>NUCLEOTIDE SEQUENCE</scope>
</reference>
<feature type="domain" description="Cytochrome b5 heme-binding" evidence="10">
    <location>
        <begin position="22"/>
        <end position="99"/>
    </location>
</feature>
<dbReference type="Pfam" id="PF00173">
    <property type="entry name" value="Cyt-b5"/>
    <property type="match status" value="1"/>
</dbReference>
<dbReference type="SUPFAM" id="SSF55856">
    <property type="entry name" value="Cytochrome b5-like heme/steroid binding domain"/>
    <property type="match status" value="1"/>
</dbReference>
<evidence type="ECO:0000256" key="9">
    <source>
        <dbReference type="SAM" id="Phobius"/>
    </source>
</evidence>
<evidence type="ECO:0000256" key="7">
    <source>
        <dbReference type="ARBA" id="ARBA00023136"/>
    </source>
</evidence>
<dbReference type="SMART" id="SM01117">
    <property type="entry name" value="Cyt-b5"/>
    <property type="match status" value="1"/>
</dbReference>
<dbReference type="AlphaFoldDB" id="A0A8S3ZKV5"/>